<evidence type="ECO:0000256" key="1">
    <source>
        <dbReference type="RuleBase" id="RU363044"/>
    </source>
</evidence>
<evidence type="ECO:0000256" key="2">
    <source>
        <dbReference type="SAM" id="MobiDB-lite"/>
    </source>
</evidence>
<keyword evidence="1" id="KW-0233">DNA recombination</keyword>
<evidence type="ECO:0000313" key="6">
    <source>
        <dbReference type="EMBL" id="CCO35593.1"/>
    </source>
</evidence>
<dbReference type="InterPro" id="IPR025476">
    <property type="entry name" value="Helitron_helicase-like"/>
</dbReference>
<keyword evidence="1" id="KW-0234">DNA repair</keyword>
<dbReference type="PANTHER" id="PTHR47642">
    <property type="entry name" value="ATP-DEPENDENT DNA HELICASE"/>
    <property type="match status" value="1"/>
</dbReference>
<dbReference type="EMBL" id="CAOJ01014794">
    <property type="protein sequence ID" value="CCO35593.1"/>
    <property type="molecule type" value="Genomic_DNA"/>
</dbReference>
<name>M5C6M7_THACB</name>
<accession>M5C6M7</accession>
<keyword evidence="1" id="KW-0378">Hydrolase</keyword>
<feature type="region of interest" description="Disordered" evidence="2">
    <location>
        <begin position="643"/>
        <end position="676"/>
    </location>
</feature>
<evidence type="ECO:0000259" key="4">
    <source>
        <dbReference type="Pfam" id="PF14214"/>
    </source>
</evidence>
<sequence>MTDMIAGKLMPQPVSVLSTVLSITFIGRGRKFNPAVLDIFRVRRDNVAEALLWLKENNPKYYGNINIDSSRLNELPVNDVPDEIKINMRQEEYPAFITTESEGYVSGNNIYEEAGDISSLPLEDEHTCDNPDVVPLQYLGAMDNEGTKITSRDILECGLANLLKQSSNSEMYAISAFSIQQRRQALMSAKLLTQRKDFPTVERIMREISLQELQKAAEEECMGLKPSNPSIRLLEGKATAVAKRVIGSNAARAQLRSQIISTSLLLNQPALWLTINPDDYNDPIAQIYAGAEIDMDNFSLTSAPSPTKRAQNIAGDPFAAAQFFNFTIKTILEKLFGIVATTTRVHSSMGVLGRVQAYFGTVECQGRGTLHLHMLLWLEGSPPPCEMKERLQTEEFRLKMATYLQANVRTYLSELHSPEHLKKIPVNPHVAYSRLPNPSKPPDQLYAELRQLEVAVARSKQMHKCDDSVCKRYDKYGHEYCKRRAPWELSEHDTVCSDGTYRTRRTLGYLNGYCPWIAVATKSNHDIKFCSYGSKATGIAFYCTKYMVKGEGRSHNTSSLLAKGLVYYYEETPRNTQLQNNRDDLIWKAFNILNREQEVPAPLVVTHLMGWGDVYKSHQYATIFWMSFVSVIHKFYPQLRWNREESGNTDPPKDSSGPSAENIDSEHLGERNTSRMVHDEEETIVLQFDKRTRNVIDNIEHYHVCKTAAEGGQEAANIVEESQLIDEDIDMEMDEMLDNNTTYSSSMITAEMVAEEKSKALNNREMAHGLQAVRIGEAKHIFRTSKMNVIQQRANKGSSEDIEALKEWKLLLDRAKKLPLASAMENTSSSVVGGRGNADIMPIELIGSIVPLQLPRVEAIQGPLQEQSLPSLGAGGTGKSRVIQTITNEFKRRGCEEKLLKSAYTGIAASLIDGKTTHHIASISVGDSKKVLSVDAKKKLGILWKEVDYLVVDECSMLSKPFLAQLSRNIATAKMEFNQAVGHLPFGGVNIILCGDLHQFPPVAGASKCALYHPVDLKRDQTNTDSQYGRATYEKFETVVALKEQVRVTDPVWQAFLDRLRHGRVKDEDVAMLKELTLTNTQCCPTDFSSPKWENCCLITPRHAVRNQWNYAAVTQHCQNSAAQLYISPANDTVSGKKGRRPLALHEQFVAAKSKCDSRGIGAKNGLPDEVLLAIGLKVMVTLNIETDLDIANGARGTICDIVLSPSEPPIDPDEPVVTLREPPAYILVQLDRTRALELPGLQKGVVPIVPATKSYRISIPVLQPTGEVKVISRTVRRQQLPITPAYAFTDYRSQGQTIPAAIVDIATPPTGSGLTLANIYVALSRSSGSDSIRILREFDESIFMKPVDYDLVKEDERLELLDQQTMNWWESLNGNK</sequence>
<gene>
    <name evidence="6" type="ORF">BN14_09711</name>
</gene>
<keyword evidence="1" id="KW-0067">ATP-binding</keyword>
<dbReference type="GO" id="GO:0005524">
    <property type="term" value="F:ATP binding"/>
    <property type="evidence" value="ECO:0007669"/>
    <property type="project" value="UniProtKB-KW"/>
</dbReference>
<organism evidence="6 7">
    <name type="scientific">Thanatephorus cucumeris (strain AG1-IB / isolate 7/3/14)</name>
    <name type="common">Lettuce bottom rot fungus</name>
    <name type="synonym">Rhizoctonia solani</name>
    <dbReference type="NCBI Taxonomy" id="1108050"/>
    <lineage>
        <taxon>Eukaryota</taxon>
        <taxon>Fungi</taxon>
        <taxon>Dikarya</taxon>
        <taxon>Basidiomycota</taxon>
        <taxon>Agaricomycotina</taxon>
        <taxon>Agaricomycetes</taxon>
        <taxon>Cantharellales</taxon>
        <taxon>Ceratobasidiaceae</taxon>
        <taxon>Rhizoctonia</taxon>
        <taxon>Rhizoctonia solani AG-1</taxon>
    </lineage>
</organism>
<dbReference type="Gene3D" id="3.40.50.300">
    <property type="entry name" value="P-loop containing nucleotide triphosphate hydrolases"/>
    <property type="match status" value="1"/>
</dbReference>
<dbReference type="Pfam" id="PF05970">
    <property type="entry name" value="PIF1"/>
    <property type="match status" value="1"/>
</dbReference>
<dbReference type="GO" id="GO:0043139">
    <property type="term" value="F:5'-3' DNA helicase activity"/>
    <property type="evidence" value="ECO:0007669"/>
    <property type="project" value="UniProtKB-EC"/>
</dbReference>
<dbReference type="EC" id="5.6.2.3" evidence="1"/>
<dbReference type="Proteomes" id="UP000012065">
    <property type="component" value="Unassembled WGS sequence"/>
</dbReference>
<protein>
    <recommendedName>
        <fullName evidence="1">ATP-dependent DNA helicase</fullName>
        <ecNumber evidence="1">5.6.2.3</ecNumber>
    </recommendedName>
</protein>
<keyword evidence="1" id="KW-0227">DNA damage</keyword>
<dbReference type="HOGENOM" id="CLU_001248_6_0_1"/>
<keyword evidence="1" id="KW-0347">Helicase</keyword>
<dbReference type="InterPro" id="IPR027417">
    <property type="entry name" value="P-loop_NTPase"/>
</dbReference>
<dbReference type="InterPro" id="IPR046700">
    <property type="entry name" value="DUF6570"/>
</dbReference>
<comment type="caution">
    <text evidence="6">The sequence shown here is derived from an EMBL/GenBank/DDBJ whole genome shotgun (WGS) entry which is preliminary data.</text>
</comment>
<dbReference type="InterPro" id="IPR010285">
    <property type="entry name" value="DNA_helicase_pif1-like_DEAD"/>
</dbReference>
<feature type="compositionally biased region" description="Basic and acidic residues" evidence="2">
    <location>
        <begin position="664"/>
        <end position="676"/>
    </location>
</feature>
<dbReference type="SUPFAM" id="SSF52540">
    <property type="entry name" value="P-loop containing nucleoside triphosphate hydrolases"/>
    <property type="match status" value="2"/>
</dbReference>
<feature type="domain" description="DNA helicase Pif1-like DEAD-box helicase" evidence="3">
    <location>
        <begin position="872"/>
        <end position="1006"/>
    </location>
</feature>
<evidence type="ECO:0000313" key="7">
    <source>
        <dbReference type="Proteomes" id="UP000012065"/>
    </source>
</evidence>
<comment type="similarity">
    <text evidence="1">Belongs to the helicase family.</text>
</comment>
<comment type="catalytic activity">
    <reaction evidence="1">
        <text>ATP + H2O = ADP + phosphate + H(+)</text>
        <dbReference type="Rhea" id="RHEA:13065"/>
        <dbReference type="ChEBI" id="CHEBI:15377"/>
        <dbReference type="ChEBI" id="CHEBI:15378"/>
        <dbReference type="ChEBI" id="CHEBI:30616"/>
        <dbReference type="ChEBI" id="CHEBI:43474"/>
        <dbReference type="ChEBI" id="CHEBI:456216"/>
        <dbReference type="EC" id="5.6.2.3"/>
    </reaction>
</comment>
<comment type="cofactor">
    <cofactor evidence="1">
        <name>Mg(2+)</name>
        <dbReference type="ChEBI" id="CHEBI:18420"/>
    </cofactor>
</comment>
<evidence type="ECO:0000259" key="3">
    <source>
        <dbReference type="Pfam" id="PF05970"/>
    </source>
</evidence>
<dbReference type="GO" id="GO:0000723">
    <property type="term" value="P:telomere maintenance"/>
    <property type="evidence" value="ECO:0007669"/>
    <property type="project" value="InterPro"/>
</dbReference>
<dbReference type="PANTHER" id="PTHR47642:SF5">
    <property type="entry name" value="ATP-DEPENDENT DNA HELICASE"/>
    <property type="match status" value="1"/>
</dbReference>
<dbReference type="Pfam" id="PF20209">
    <property type="entry name" value="DUF6570"/>
    <property type="match status" value="1"/>
</dbReference>
<proteinExistence type="inferred from homology"/>
<dbReference type="GO" id="GO:0016887">
    <property type="term" value="F:ATP hydrolysis activity"/>
    <property type="evidence" value="ECO:0007669"/>
    <property type="project" value="RHEA"/>
</dbReference>
<keyword evidence="1" id="KW-0547">Nucleotide-binding</keyword>
<dbReference type="InterPro" id="IPR051055">
    <property type="entry name" value="PIF1_helicase"/>
</dbReference>
<feature type="domain" description="Helitron helicase-like" evidence="4">
    <location>
        <begin position="169"/>
        <end position="376"/>
    </location>
</feature>
<feature type="domain" description="DUF6570" evidence="5">
    <location>
        <begin position="9"/>
        <end position="73"/>
    </location>
</feature>
<dbReference type="GO" id="GO:0006281">
    <property type="term" value="P:DNA repair"/>
    <property type="evidence" value="ECO:0007669"/>
    <property type="project" value="UniProtKB-KW"/>
</dbReference>
<evidence type="ECO:0000259" key="5">
    <source>
        <dbReference type="Pfam" id="PF20209"/>
    </source>
</evidence>
<dbReference type="Pfam" id="PF14214">
    <property type="entry name" value="Helitron_like_N"/>
    <property type="match status" value="1"/>
</dbReference>
<reference evidence="6 7" key="1">
    <citation type="journal article" date="2013" name="J. Biotechnol.">
        <title>Establishment and interpretation of the genome sequence of the phytopathogenic fungus Rhizoctonia solani AG1-IB isolate 7/3/14.</title>
        <authorList>
            <person name="Wibberg D.W."/>
            <person name="Jelonek L.J."/>
            <person name="Rupp O.R."/>
            <person name="Hennig M.H."/>
            <person name="Eikmeyer F.E."/>
            <person name="Goesmann A.G."/>
            <person name="Hartmann A.H."/>
            <person name="Borriss R.B."/>
            <person name="Grosch R.G."/>
            <person name="Puehler A.P."/>
            <person name="Schlueter A.S."/>
        </authorList>
    </citation>
    <scope>NUCLEOTIDE SEQUENCE [LARGE SCALE GENOMIC DNA]</scope>
    <source>
        <strain evidence="7">AG1-IB / isolate 7/3/14</strain>
    </source>
</reference>
<dbReference type="GO" id="GO:0006310">
    <property type="term" value="P:DNA recombination"/>
    <property type="evidence" value="ECO:0007669"/>
    <property type="project" value="UniProtKB-KW"/>
</dbReference>